<dbReference type="InterPro" id="IPR016186">
    <property type="entry name" value="C-type_lectin-like/link_sf"/>
</dbReference>
<dbReference type="PROSITE" id="PS00615">
    <property type="entry name" value="C_TYPE_LECTIN_1"/>
    <property type="match status" value="1"/>
</dbReference>
<dbReference type="InterPro" id="IPR001304">
    <property type="entry name" value="C-type_lectin-like"/>
</dbReference>
<evidence type="ECO:0000313" key="3">
    <source>
        <dbReference type="Ensembl" id="ENSPMGP00000008948.1"/>
    </source>
</evidence>
<dbReference type="InterPro" id="IPR016187">
    <property type="entry name" value="CTDL_fold"/>
</dbReference>
<proteinExistence type="predicted"/>
<dbReference type="PANTHER" id="PTHR45784:SF3">
    <property type="entry name" value="C-TYPE LECTIN DOMAIN FAMILY 4 MEMBER K-LIKE-RELATED"/>
    <property type="match status" value="1"/>
</dbReference>
<keyword evidence="1" id="KW-1015">Disulfide bond</keyword>
<dbReference type="Gene3D" id="3.10.100.10">
    <property type="entry name" value="Mannose-Binding Protein A, subunit A"/>
    <property type="match status" value="1"/>
</dbReference>
<reference evidence="3" key="2">
    <citation type="submission" date="2025-09" db="UniProtKB">
        <authorList>
            <consortium name="Ensembl"/>
        </authorList>
    </citation>
    <scope>IDENTIFICATION</scope>
</reference>
<name>A0A3B3ZW41_9GOBI</name>
<dbReference type="Ensembl" id="ENSPMGT00000009532.1">
    <property type="protein sequence ID" value="ENSPMGP00000008948.1"/>
    <property type="gene ID" value="ENSPMGG00000007407.1"/>
</dbReference>
<dbReference type="Pfam" id="PF00059">
    <property type="entry name" value="Lectin_C"/>
    <property type="match status" value="1"/>
</dbReference>
<dbReference type="AlphaFoldDB" id="A0A3B3ZW41"/>
<dbReference type="Proteomes" id="UP000261520">
    <property type="component" value="Unplaced"/>
</dbReference>
<dbReference type="SMART" id="SM00034">
    <property type="entry name" value="CLECT"/>
    <property type="match status" value="1"/>
</dbReference>
<evidence type="ECO:0000256" key="1">
    <source>
        <dbReference type="ARBA" id="ARBA00023157"/>
    </source>
</evidence>
<accession>A0A3B3ZW41</accession>
<dbReference type="PANTHER" id="PTHR45784">
    <property type="entry name" value="C-TYPE LECTIN DOMAIN FAMILY 20 MEMBER A-RELATED"/>
    <property type="match status" value="1"/>
</dbReference>
<dbReference type="InterPro" id="IPR018378">
    <property type="entry name" value="C-type_lectin_CS"/>
</dbReference>
<dbReference type="STRING" id="409849.ENSPMGP00000008948"/>
<evidence type="ECO:0000259" key="2">
    <source>
        <dbReference type="PROSITE" id="PS50041"/>
    </source>
</evidence>
<sequence>MSNCPFMSSINEYHYWLINTSMSWTDAQLYCREKYTDLVTIESEKDTSRLPTVSTRVWIGLSDHPDDWKWSDGSTSTYRNWNNLRDNFNSTEHCALLFPSTTWADANCNSKYPFICQEGKFSMKASKL</sequence>
<protein>
    <recommendedName>
        <fullName evidence="2">C-type lectin domain-containing protein</fullName>
    </recommendedName>
</protein>
<keyword evidence="4" id="KW-1185">Reference proteome</keyword>
<organism evidence="3 4">
    <name type="scientific">Periophthalmus magnuspinnatus</name>
    <dbReference type="NCBI Taxonomy" id="409849"/>
    <lineage>
        <taxon>Eukaryota</taxon>
        <taxon>Metazoa</taxon>
        <taxon>Chordata</taxon>
        <taxon>Craniata</taxon>
        <taxon>Vertebrata</taxon>
        <taxon>Euteleostomi</taxon>
        <taxon>Actinopterygii</taxon>
        <taxon>Neopterygii</taxon>
        <taxon>Teleostei</taxon>
        <taxon>Neoteleostei</taxon>
        <taxon>Acanthomorphata</taxon>
        <taxon>Gobiaria</taxon>
        <taxon>Gobiiformes</taxon>
        <taxon>Gobioidei</taxon>
        <taxon>Gobiidae</taxon>
        <taxon>Oxudercinae</taxon>
        <taxon>Periophthalmus</taxon>
    </lineage>
</organism>
<feature type="domain" description="C-type lectin" evidence="2">
    <location>
        <begin position="10"/>
        <end position="117"/>
    </location>
</feature>
<dbReference type="PROSITE" id="PS50041">
    <property type="entry name" value="C_TYPE_LECTIN_2"/>
    <property type="match status" value="1"/>
</dbReference>
<reference evidence="3" key="1">
    <citation type="submission" date="2025-08" db="UniProtKB">
        <authorList>
            <consortium name="Ensembl"/>
        </authorList>
    </citation>
    <scope>IDENTIFICATION</scope>
</reference>
<dbReference type="SUPFAM" id="SSF56436">
    <property type="entry name" value="C-type lectin-like"/>
    <property type="match status" value="1"/>
</dbReference>
<evidence type="ECO:0000313" key="4">
    <source>
        <dbReference type="Proteomes" id="UP000261520"/>
    </source>
</evidence>